<gene>
    <name evidence="1" type="ORF">C7H19_14920</name>
</gene>
<accession>A0A2T1LVZ5</accession>
<dbReference type="RefSeq" id="WP_106457679.1">
    <property type="nucleotide sequence ID" value="NZ_PXOH01000016.1"/>
</dbReference>
<reference evidence="1 2" key="1">
    <citation type="submission" date="2018-03" db="EMBL/GenBank/DDBJ databases">
        <title>The ancient ancestry and fast evolution of plastids.</title>
        <authorList>
            <person name="Moore K.R."/>
            <person name="Magnabosco C."/>
            <person name="Momper L."/>
            <person name="Gold D.A."/>
            <person name="Bosak T."/>
            <person name="Fournier G.P."/>
        </authorList>
    </citation>
    <scope>NUCLEOTIDE SEQUENCE [LARGE SCALE GENOMIC DNA]</scope>
    <source>
        <strain evidence="1 2">CCALA 016</strain>
    </source>
</reference>
<name>A0A2T1LVZ5_9CHRO</name>
<comment type="caution">
    <text evidence="1">The sequence shown here is derived from an EMBL/GenBank/DDBJ whole genome shotgun (WGS) entry which is preliminary data.</text>
</comment>
<keyword evidence="2" id="KW-1185">Reference proteome</keyword>
<protein>
    <submittedName>
        <fullName evidence="1">Uncharacterized protein</fullName>
    </submittedName>
</protein>
<organism evidence="1 2">
    <name type="scientific">Aphanothece hegewaldii CCALA 016</name>
    <dbReference type="NCBI Taxonomy" id="2107694"/>
    <lineage>
        <taxon>Bacteria</taxon>
        <taxon>Bacillati</taxon>
        <taxon>Cyanobacteriota</taxon>
        <taxon>Cyanophyceae</taxon>
        <taxon>Oscillatoriophycideae</taxon>
        <taxon>Chroococcales</taxon>
        <taxon>Aphanothecaceae</taxon>
        <taxon>Aphanothece</taxon>
    </lineage>
</organism>
<evidence type="ECO:0000313" key="1">
    <source>
        <dbReference type="EMBL" id="PSF36032.1"/>
    </source>
</evidence>
<evidence type="ECO:0000313" key="2">
    <source>
        <dbReference type="Proteomes" id="UP000239001"/>
    </source>
</evidence>
<dbReference type="OrthoDB" id="511993at2"/>
<dbReference type="EMBL" id="PXOH01000016">
    <property type="protein sequence ID" value="PSF36032.1"/>
    <property type="molecule type" value="Genomic_DNA"/>
</dbReference>
<dbReference type="AlphaFoldDB" id="A0A2T1LVZ5"/>
<dbReference type="Proteomes" id="UP000239001">
    <property type="component" value="Unassembled WGS sequence"/>
</dbReference>
<sequence length="127" mass="14689">MDDWHKEFWDVVDSVAQGIEQFVQDVTQAVEVIHNEIAIDIEQFFEEVFDVELELRPGENDLFPDHWGELSDWLVNPRVEPDPTTHPCCVGCQNYHGRIYGGNLLVCAMHPYGWQDETCPDWEGKGN</sequence>
<reference evidence="1 2" key="2">
    <citation type="submission" date="2018-03" db="EMBL/GenBank/DDBJ databases">
        <authorList>
            <person name="Keele B.F."/>
        </authorList>
    </citation>
    <scope>NUCLEOTIDE SEQUENCE [LARGE SCALE GENOMIC DNA]</scope>
    <source>
        <strain evidence="1 2">CCALA 016</strain>
    </source>
</reference>
<proteinExistence type="predicted"/>